<dbReference type="Pfam" id="PF12697">
    <property type="entry name" value="Abhydrolase_6"/>
    <property type="match status" value="1"/>
</dbReference>
<dbReference type="PANTHER" id="PTHR37017">
    <property type="entry name" value="AB HYDROLASE-1 DOMAIN-CONTAINING PROTEIN-RELATED"/>
    <property type="match status" value="1"/>
</dbReference>
<organism evidence="2 3">
    <name type="scientific">Paraburkholderia solisilvae</name>
    <dbReference type="NCBI Taxonomy" id="624376"/>
    <lineage>
        <taxon>Bacteria</taxon>
        <taxon>Pseudomonadati</taxon>
        <taxon>Pseudomonadota</taxon>
        <taxon>Betaproteobacteria</taxon>
        <taxon>Burkholderiales</taxon>
        <taxon>Burkholderiaceae</taxon>
        <taxon>Paraburkholderia</taxon>
    </lineage>
</organism>
<reference evidence="2 3" key="1">
    <citation type="submission" date="2020-04" db="EMBL/GenBank/DDBJ databases">
        <authorList>
            <person name="De Canck E."/>
        </authorList>
    </citation>
    <scope>NUCLEOTIDE SEQUENCE [LARGE SCALE GENOMIC DNA]</scope>
    <source>
        <strain evidence="2 3">LMG 29739</strain>
    </source>
</reference>
<dbReference type="InterPro" id="IPR000073">
    <property type="entry name" value="AB_hydrolase_1"/>
</dbReference>
<dbReference type="RefSeq" id="WP_175115001.1">
    <property type="nucleotide sequence ID" value="NZ_CADIKF010000073.1"/>
</dbReference>
<dbReference type="Gene3D" id="3.40.50.1820">
    <property type="entry name" value="alpha/beta hydrolase"/>
    <property type="match status" value="1"/>
</dbReference>
<sequence length="235" mass="24936">MDSRAKGVTVVLVHGAWADGSSWSKVIVPLQNAGLNVVCAPIPLTRLNDDIEAVASIVDRVPGSVVLVGHAYAGAVIGGIGSEKVKALVFIAALAPDRGETVADVFYRGNRHPDAPEIGPDERGYIWMPASGFDNAFAQNATAEEKAVSAAVQRPISVECIKQAAGEPAWKSTRSWYLVAGEDRMINPETQRFMAERMHASVRSHSVDHTPSLTAPQAVIDIVLEAVAETTASSN</sequence>
<dbReference type="EMBL" id="CADIKF010000073">
    <property type="protein sequence ID" value="CAB3770798.1"/>
    <property type="molecule type" value="Genomic_DNA"/>
</dbReference>
<name>A0A6J5EW21_9BURK</name>
<dbReference type="PANTHER" id="PTHR37017:SF11">
    <property type="entry name" value="ESTERASE_LIPASE_THIOESTERASE DOMAIN-CONTAINING PROTEIN"/>
    <property type="match status" value="1"/>
</dbReference>
<evidence type="ECO:0000313" key="2">
    <source>
        <dbReference type="EMBL" id="CAB3770798.1"/>
    </source>
</evidence>
<accession>A0A6J5EW21</accession>
<dbReference type="AlphaFoldDB" id="A0A6J5EW21"/>
<protein>
    <recommendedName>
        <fullName evidence="1">AB hydrolase-1 domain-containing protein</fullName>
    </recommendedName>
</protein>
<evidence type="ECO:0000313" key="3">
    <source>
        <dbReference type="Proteomes" id="UP000494329"/>
    </source>
</evidence>
<dbReference type="SUPFAM" id="SSF53474">
    <property type="entry name" value="alpha/beta-Hydrolases"/>
    <property type="match status" value="1"/>
</dbReference>
<dbReference type="InterPro" id="IPR029058">
    <property type="entry name" value="AB_hydrolase_fold"/>
</dbReference>
<feature type="domain" description="AB hydrolase-1" evidence="1">
    <location>
        <begin position="10"/>
        <end position="221"/>
    </location>
</feature>
<proteinExistence type="predicted"/>
<dbReference type="Proteomes" id="UP000494329">
    <property type="component" value="Unassembled WGS sequence"/>
</dbReference>
<keyword evidence="3" id="KW-1185">Reference proteome</keyword>
<dbReference type="InterPro" id="IPR052897">
    <property type="entry name" value="Sec-Metab_Biosynth_Hydrolase"/>
</dbReference>
<evidence type="ECO:0000259" key="1">
    <source>
        <dbReference type="Pfam" id="PF12697"/>
    </source>
</evidence>
<gene>
    <name evidence="2" type="ORF">LMG29739_05876</name>
</gene>